<evidence type="ECO:0000313" key="8">
    <source>
        <dbReference type="EMBL" id="SEK87515.1"/>
    </source>
</evidence>
<gene>
    <name evidence="8" type="ORF">SAMN05660976_01289</name>
</gene>
<feature type="transmembrane region" description="Helical" evidence="6">
    <location>
        <begin position="194"/>
        <end position="216"/>
    </location>
</feature>
<dbReference type="AlphaFoldDB" id="A0A1H7KNA4"/>
<accession>A0A1H7KNA4</accession>
<keyword evidence="5 6" id="KW-0472">Membrane</keyword>
<dbReference type="RefSeq" id="WP_055505665.1">
    <property type="nucleotide sequence ID" value="NZ_BBZG01000003.1"/>
</dbReference>
<dbReference type="GO" id="GO:0016020">
    <property type="term" value="C:membrane"/>
    <property type="evidence" value="ECO:0007669"/>
    <property type="project" value="UniProtKB-SubCell"/>
</dbReference>
<evidence type="ECO:0000256" key="6">
    <source>
        <dbReference type="SAM" id="Phobius"/>
    </source>
</evidence>
<feature type="transmembrane region" description="Helical" evidence="6">
    <location>
        <begin position="249"/>
        <end position="268"/>
    </location>
</feature>
<organism evidence="8 9">
    <name type="scientific">Nonomuraea pusilla</name>
    <dbReference type="NCBI Taxonomy" id="46177"/>
    <lineage>
        <taxon>Bacteria</taxon>
        <taxon>Bacillati</taxon>
        <taxon>Actinomycetota</taxon>
        <taxon>Actinomycetes</taxon>
        <taxon>Streptosporangiales</taxon>
        <taxon>Streptosporangiaceae</taxon>
        <taxon>Nonomuraea</taxon>
    </lineage>
</organism>
<feature type="transmembrane region" description="Helical" evidence="6">
    <location>
        <begin position="114"/>
        <end position="139"/>
    </location>
</feature>
<evidence type="ECO:0000313" key="9">
    <source>
        <dbReference type="Proteomes" id="UP000198953"/>
    </source>
</evidence>
<feature type="transmembrane region" description="Helical" evidence="6">
    <location>
        <begin position="75"/>
        <end position="93"/>
    </location>
</feature>
<dbReference type="InterPro" id="IPR003834">
    <property type="entry name" value="Cyt_c_assmbl_TM_dom"/>
</dbReference>
<dbReference type="Proteomes" id="UP000198953">
    <property type="component" value="Unassembled WGS sequence"/>
</dbReference>
<reference evidence="8 9" key="1">
    <citation type="submission" date="2016-10" db="EMBL/GenBank/DDBJ databases">
        <authorList>
            <person name="de Groot N.N."/>
        </authorList>
    </citation>
    <scope>NUCLEOTIDE SEQUENCE [LARGE SCALE GENOMIC DNA]</scope>
    <source>
        <strain evidence="8 9">DSM 43357</strain>
    </source>
</reference>
<protein>
    <submittedName>
        <fullName evidence="8">Cytochrome c biogenesis protein CcdA</fullName>
    </submittedName>
</protein>
<proteinExistence type="inferred from homology"/>
<keyword evidence="3 6" id="KW-0812">Transmembrane</keyword>
<dbReference type="Pfam" id="PF02683">
    <property type="entry name" value="DsbD_TM"/>
    <property type="match status" value="1"/>
</dbReference>
<evidence type="ECO:0000256" key="2">
    <source>
        <dbReference type="ARBA" id="ARBA00006143"/>
    </source>
</evidence>
<dbReference type="OrthoDB" id="4332145at2"/>
<evidence type="ECO:0000256" key="5">
    <source>
        <dbReference type="ARBA" id="ARBA00023136"/>
    </source>
</evidence>
<dbReference type="InterPro" id="IPR051790">
    <property type="entry name" value="Cytochrome_c-biogenesis_DsbD"/>
</dbReference>
<evidence type="ECO:0000256" key="4">
    <source>
        <dbReference type="ARBA" id="ARBA00022989"/>
    </source>
</evidence>
<evidence type="ECO:0000259" key="7">
    <source>
        <dbReference type="Pfam" id="PF02683"/>
    </source>
</evidence>
<dbReference type="GO" id="GO:0017004">
    <property type="term" value="P:cytochrome complex assembly"/>
    <property type="evidence" value="ECO:0007669"/>
    <property type="project" value="InterPro"/>
</dbReference>
<evidence type="ECO:0000256" key="3">
    <source>
        <dbReference type="ARBA" id="ARBA00022692"/>
    </source>
</evidence>
<feature type="domain" description="Cytochrome C biogenesis protein transmembrane" evidence="7">
    <location>
        <begin position="8"/>
        <end position="175"/>
    </location>
</feature>
<comment type="similarity">
    <text evidence="2">Belongs to the DsbD family.</text>
</comment>
<dbReference type="EMBL" id="FOBF01000003">
    <property type="protein sequence ID" value="SEK87515.1"/>
    <property type="molecule type" value="Genomic_DNA"/>
</dbReference>
<name>A0A1H7KNA4_9ACTN</name>
<evidence type="ECO:0000256" key="1">
    <source>
        <dbReference type="ARBA" id="ARBA00004141"/>
    </source>
</evidence>
<feature type="transmembrane region" description="Helical" evidence="6">
    <location>
        <begin position="45"/>
        <end position="69"/>
    </location>
</feature>
<keyword evidence="4 6" id="KW-1133">Transmembrane helix</keyword>
<dbReference type="STRING" id="46177.SAMN05660976_01289"/>
<keyword evidence="9" id="KW-1185">Reference proteome</keyword>
<dbReference type="PANTHER" id="PTHR31272">
    <property type="entry name" value="CYTOCHROME C-TYPE BIOGENESIS PROTEIN HI_1454-RELATED"/>
    <property type="match status" value="1"/>
</dbReference>
<comment type="subcellular location">
    <subcellularLocation>
        <location evidence="1">Membrane</location>
        <topology evidence="1">Multi-pass membrane protein</topology>
    </subcellularLocation>
</comment>
<dbReference type="PANTHER" id="PTHR31272:SF4">
    <property type="entry name" value="CYTOCHROME C-TYPE BIOGENESIS PROTEIN HI_1454-RELATED"/>
    <property type="match status" value="1"/>
</dbReference>
<feature type="transmembrane region" description="Helical" evidence="6">
    <location>
        <begin position="6"/>
        <end position="33"/>
    </location>
</feature>
<sequence>MTGAGYAAAFLGGLFSLVSPCGALLLPAFFAYAFPGGRALLGRTLLFYAGLCAVLVPLGMGSALATRLLYGHQDLLVTVAGWTLIALGLLQAAGQGWTAGPLERLRGRVRGDSAGAVLLLGAVSGLAGFCAGPVLGAVLTVAAASGDGLRGAVLLAVYAAGMAAPLLLLAALWERWDLGRRRWLRGRGLRVGRLRLHTTSLLSGLVFAGLGVLFLVSDGTRALVLPGGDAWEERLQDVAAGAQEALPDLVVVGAGAVVLAAVAAWRLTRR</sequence>
<feature type="transmembrane region" description="Helical" evidence="6">
    <location>
        <begin position="151"/>
        <end position="173"/>
    </location>
</feature>